<keyword evidence="2" id="KW-1185">Reference proteome</keyword>
<evidence type="ECO:0000313" key="1">
    <source>
        <dbReference type="EMBL" id="KAJ5365531.1"/>
    </source>
</evidence>
<organism evidence="1 2">
    <name type="scientific">Penicillium concentricum</name>
    <dbReference type="NCBI Taxonomy" id="293559"/>
    <lineage>
        <taxon>Eukaryota</taxon>
        <taxon>Fungi</taxon>
        <taxon>Dikarya</taxon>
        <taxon>Ascomycota</taxon>
        <taxon>Pezizomycotina</taxon>
        <taxon>Eurotiomycetes</taxon>
        <taxon>Eurotiomycetidae</taxon>
        <taxon>Eurotiales</taxon>
        <taxon>Aspergillaceae</taxon>
        <taxon>Penicillium</taxon>
    </lineage>
</organism>
<dbReference type="EMBL" id="JAPZBT010000003">
    <property type="protein sequence ID" value="KAJ5365531.1"/>
    <property type="molecule type" value="Genomic_DNA"/>
</dbReference>
<gene>
    <name evidence="1" type="ORF">N7517_008417</name>
</gene>
<dbReference type="RefSeq" id="XP_056576998.1">
    <property type="nucleotide sequence ID" value="XM_056726147.1"/>
</dbReference>
<accession>A0A9W9V441</accession>
<evidence type="ECO:0000313" key="2">
    <source>
        <dbReference type="Proteomes" id="UP001147752"/>
    </source>
</evidence>
<reference evidence="1" key="2">
    <citation type="journal article" date="2023" name="IMA Fungus">
        <title>Comparative genomic study of the Penicillium genus elucidates a diverse pangenome and 15 lateral gene transfer events.</title>
        <authorList>
            <person name="Petersen C."/>
            <person name="Sorensen T."/>
            <person name="Nielsen M.R."/>
            <person name="Sondergaard T.E."/>
            <person name="Sorensen J.L."/>
            <person name="Fitzpatrick D.A."/>
            <person name="Frisvad J.C."/>
            <person name="Nielsen K.L."/>
        </authorList>
    </citation>
    <scope>NUCLEOTIDE SEQUENCE</scope>
    <source>
        <strain evidence="1">IBT 3081</strain>
    </source>
</reference>
<comment type="caution">
    <text evidence="1">The sequence shown here is derived from an EMBL/GenBank/DDBJ whole genome shotgun (WGS) entry which is preliminary data.</text>
</comment>
<protein>
    <submittedName>
        <fullName evidence="1">Uncharacterized protein</fullName>
    </submittedName>
</protein>
<reference evidence="1" key="1">
    <citation type="submission" date="2022-12" db="EMBL/GenBank/DDBJ databases">
        <authorList>
            <person name="Petersen C."/>
        </authorList>
    </citation>
    <scope>NUCLEOTIDE SEQUENCE</scope>
    <source>
        <strain evidence="1">IBT 3081</strain>
    </source>
</reference>
<dbReference type="AlphaFoldDB" id="A0A9W9V441"/>
<sequence>MRGDRESLKRTLLVLERKLIGRNKTIKATGEEKRELSNDIEQAVAQIGKRQLDKMRENLRSFNPTLEGLQRKRCNTKRTTKFI</sequence>
<dbReference type="Proteomes" id="UP001147752">
    <property type="component" value="Unassembled WGS sequence"/>
</dbReference>
<proteinExistence type="predicted"/>
<name>A0A9W9V441_9EURO</name>
<dbReference type="GeneID" id="81465330"/>